<name>A0A6L5Z524_9RHOB</name>
<dbReference type="EMBL" id="WIND01000016">
    <property type="protein sequence ID" value="MSU91134.1"/>
    <property type="molecule type" value="Genomic_DNA"/>
</dbReference>
<accession>A0A6L5Z524</accession>
<dbReference type="AlphaFoldDB" id="A0A6L5Z524"/>
<dbReference type="RefSeq" id="WP_154447988.1">
    <property type="nucleotide sequence ID" value="NZ_WIND01000016.1"/>
</dbReference>
<evidence type="ECO:0000313" key="2">
    <source>
        <dbReference type="EMBL" id="MSU91134.1"/>
    </source>
</evidence>
<feature type="region of interest" description="Disordered" evidence="1">
    <location>
        <begin position="1"/>
        <end position="24"/>
    </location>
</feature>
<reference evidence="2 3" key="1">
    <citation type="submission" date="2019-10" db="EMBL/GenBank/DDBJ databases">
        <title>Cognatihalovulum marinum gen. nov. sp. nov., a new member of the family Rhodobacteraceae isolated from deep seawater of the Northwest Indian Ocean.</title>
        <authorList>
            <person name="Ruan C."/>
            <person name="Wang J."/>
            <person name="Zheng X."/>
            <person name="Song L."/>
            <person name="Zhu Y."/>
            <person name="Huang Y."/>
            <person name="Lu Z."/>
            <person name="Du W."/>
            <person name="Huang L."/>
            <person name="Dai X."/>
        </authorList>
    </citation>
    <scope>NUCLEOTIDE SEQUENCE [LARGE SCALE GENOMIC DNA]</scope>
    <source>
        <strain evidence="2 3">2CG4</strain>
    </source>
</reference>
<evidence type="ECO:0000313" key="3">
    <source>
        <dbReference type="Proteomes" id="UP000474957"/>
    </source>
</evidence>
<keyword evidence="3" id="KW-1185">Reference proteome</keyword>
<dbReference type="Proteomes" id="UP000474957">
    <property type="component" value="Unassembled WGS sequence"/>
</dbReference>
<evidence type="ECO:0000256" key="1">
    <source>
        <dbReference type="SAM" id="MobiDB-lite"/>
    </source>
</evidence>
<comment type="caution">
    <text evidence="2">The sequence shown here is derived from an EMBL/GenBank/DDBJ whole genome shotgun (WGS) entry which is preliminary data.</text>
</comment>
<sequence>MTLLQHGAAPNEGIAEHPSGQAATTLPALHQAARRWCGAGGAGAARSWRRPGGALAGADALRLRAGLRQRAGRDHLACARLLLEAGAVPEPGAAAATGTEDIATLLDDWRG</sequence>
<organism evidence="2 3">
    <name type="scientific">Halovulum marinum</name>
    <dbReference type="NCBI Taxonomy" id="2662447"/>
    <lineage>
        <taxon>Bacteria</taxon>
        <taxon>Pseudomonadati</taxon>
        <taxon>Pseudomonadota</taxon>
        <taxon>Alphaproteobacteria</taxon>
        <taxon>Rhodobacterales</taxon>
        <taxon>Paracoccaceae</taxon>
        <taxon>Halovulum</taxon>
    </lineage>
</organism>
<proteinExistence type="predicted"/>
<protein>
    <submittedName>
        <fullName evidence="2">Uncharacterized protein</fullName>
    </submittedName>
</protein>
<gene>
    <name evidence="2" type="ORF">GE300_16215</name>
</gene>